<evidence type="ECO:0000313" key="2">
    <source>
        <dbReference type="EMBL" id="GAG66157.1"/>
    </source>
</evidence>
<protein>
    <submittedName>
        <fullName evidence="2">Uncharacterized protein</fullName>
    </submittedName>
</protein>
<keyword evidence="1" id="KW-0812">Transmembrane</keyword>
<sequence length="148" mass="16610">MEESNIDYKRNFTSKQRAIGELFYIFIVIACLITVTGGIWSLFDFVMPTGKFDAFMLLNLGYQIAIIAGFLAGLFFLLIFFFGLFKKGRKWVLVFIFNLNEIEEKYKNRLDVKIAAGGLLLSLMAIIIGVIIAVIQEILGGSSSTSPF</sequence>
<reference evidence="2" key="1">
    <citation type="journal article" date="2014" name="Front. Microbiol.">
        <title>High frequency of phylogenetically diverse reductive dehalogenase-homologous genes in deep subseafloor sedimentary metagenomes.</title>
        <authorList>
            <person name="Kawai M."/>
            <person name="Futagami T."/>
            <person name="Toyoda A."/>
            <person name="Takaki Y."/>
            <person name="Nishi S."/>
            <person name="Hori S."/>
            <person name="Arai W."/>
            <person name="Tsubouchi T."/>
            <person name="Morono Y."/>
            <person name="Uchiyama I."/>
            <person name="Ito T."/>
            <person name="Fujiyama A."/>
            <person name="Inagaki F."/>
            <person name="Takami H."/>
        </authorList>
    </citation>
    <scope>NUCLEOTIDE SEQUENCE</scope>
    <source>
        <strain evidence="2">Expedition CK06-06</strain>
    </source>
</reference>
<gene>
    <name evidence="2" type="ORF">S01H4_07993</name>
</gene>
<comment type="caution">
    <text evidence="2">The sequence shown here is derived from an EMBL/GenBank/DDBJ whole genome shotgun (WGS) entry which is preliminary data.</text>
</comment>
<evidence type="ECO:0000256" key="1">
    <source>
        <dbReference type="SAM" id="Phobius"/>
    </source>
</evidence>
<keyword evidence="1" id="KW-1133">Transmembrane helix</keyword>
<name>X1A7P8_9ZZZZ</name>
<feature type="transmembrane region" description="Helical" evidence="1">
    <location>
        <begin position="63"/>
        <end position="85"/>
    </location>
</feature>
<feature type="transmembrane region" description="Helical" evidence="1">
    <location>
        <begin position="114"/>
        <end position="135"/>
    </location>
</feature>
<dbReference type="AlphaFoldDB" id="X1A7P8"/>
<feature type="transmembrane region" description="Helical" evidence="1">
    <location>
        <begin position="21"/>
        <end position="43"/>
    </location>
</feature>
<organism evidence="2">
    <name type="scientific">marine sediment metagenome</name>
    <dbReference type="NCBI Taxonomy" id="412755"/>
    <lineage>
        <taxon>unclassified sequences</taxon>
        <taxon>metagenomes</taxon>
        <taxon>ecological metagenomes</taxon>
    </lineage>
</organism>
<proteinExistence type="predicted"/>
<feature type="non-terminal residue" evidence="2">
    <location>
        <position position="148"/>
    </location>
</feature>
<accession>X1A7P8</accession>
<keyword evidence="1" id="KW-0472">Membrane</keyword>
<dbReference type="EMBL" id="BART01002684">
    <property type="protein sequence ID" value="GAG66157.1"/>
    <property type="molecule type" value="Genomic_DNA"/>
</dbReference>